<dbReference type="Pfam" id="PF00512">
    <property type="entry name" value="HisKA"/>
    <property type="match status" value="1"/>
</dbReference>
<dbReference type="InterPro" id="IPR004358">
    <property type="entry name" value="Sig_transdc_His_kin-like_C"/>
</dbReference>
<dbReference type="AlphaFoldDB" id="A0A0U1P7G1"/>
<dbReference type="CDD" id="cd00082">
    <property type="entry name" value="HisKA"/>
    <property type="match status" value="1"/>
</dbReference>
<dbReference type="PROSITE" id="PS50109">
    <property type="entry name" value="HIS_KIN"/>
    <property type="match status" value="1"/>
</dbReference>
<dbReference type="RefSeq" id="WP_023933142.1">
    <property type="nucleotide sequence ID" value="NZ_DF196819.1"/>
</dbReference>
<feature type="domain" description="Histidine kinase" evidence="4">
    <location>
        <begin position="127"/>
        <end position="335"/>
    </location>
</feature>
<dbReference type="SMART" id="SM00091">
    <property type="entry name" value="PAS"/>
    <property type="match status" value="1"/>
</dbReference>
<dbReference type="InterPro" id="IPR035965">
    <property type="entry name" value="PAS-like_dom_sf"/>
</dbReference>
<accession>A0A0U1P7G1</accession>
<keyword evidence="3" id="KW-0597">Phosphoprotein</keyword>
<dbReference type="InterPro" id="IPR005467">
    <property type="entry name" value="His_kinase_dom"/>
</dbReference>
<keyword evidence="6" id="KW-0808">Transferase</keyword>
<dbReference type="SUPFAM" id="SSF47384">
    <property type="entry name" value="Homodimeric domain of signal transducing histidine kinase"/>
    <property type="match status" value="1"/>
</dbReference>
<gene>
    <name evidence="6" type="ORF">PLEI_2109</name>
</gene>
<dbReference type="PRINTS" id="PR00344">
    <property type="entry name" value="BCTRLSENSOR"/>
</dbReference>
<dbReference type="EMBL" id="DF196819">
    <property type="protein sequence ID" value="GAD30453.1"/>
    <property type="molecule type" value="Genomic_DNA"/>
</dbReference>
<dbReference type="SUPFAM" id="SSF55874">
    <property type="entry name" value="ATPase domain of HSP90 chaperone/DNA topoisomerase II/histidine kinase"/>
    <property type="match status" value="1"/>
</dbReference>
<dbReference type="SMART" id="SM00388">
    <property type="entry name" value="HisKA"/>
    <property type="match status" value="1"/>
</dbReference>
<dbReference type="CDD" id="cd00075">
    <property type="entry name" value="HATPase"/>
    <property type="match status" value="1"/>
</dbReference>
<dbReference type="Pfam" id="PF02518">
    <property type="entry name" value="HATPase_c"/>
    <property type="match status" value="1"/>
</dbReference>
<dbReference type="SUPFAM" id="SSF55785">
    <property type="entry name" value="PYP-like sensor domain (PAS domain)"/>
    <property type="match status" value="1"/>
</dbReference>
<name>A0A0U1P7G1_PHOLE</name>
<dbReference type="HOGENOM" id="CLU_000445_114_39_6"/>
<dbReference type="Pfam" id="PF13188">
    <property type="entry name" value="PAS_8"/>
    <property type="match status" value="1"/>
</dbReference>
<dbReference type="InterPro" id="IPR003594">
    <property type="entry name" value="HATPase_dom"/>
</dbReference>
<evidence type="ECO:0000256" key="2">
    <source>
        <dbReference type="ARBA" id="ARBA00012438"/>
    </source>
</evidence>
<dbReference type="InterPro" id="IPR036890">
    <property type="entry name" value="HATPase_C_sf"/>
</dbReference>
<dbReference type="PANTHER" id="PTHR43065:SF29">
    <property type="entry name" value="SENSOR PROTEIN KINASE FLES"/>
    <property type="match status" value="1"/>
</dbReference>
<dbReference type="PANTHER" id="PTHR43065">
    <property type="entry name" value="SENSOR HISTIDINE KINASE"/>
    <property type="match status" value="1"/>
</dbReference>
<dbReference type="GO" id="GO:0000155">
    <property type="term" value="F:phosphorelay sensor kinase activity"/>
    <property type="evidence" value="ECO:0007669"/>
    <property type="project" value="InterPro"/>
</dbReference>
<evidence type="ECO:0000259" key="4">
    <source>
        <dbReference type="PROSITE" id="PS50109"/>
    </source>
</evidence>
<evidence type="ECO:0000256" key="1">
    <source>
        <dbReference type="ARBA" id="ARBA00000085"/>
    </source>
</evidence>
<feature type="domain" description="PAS" evidence="5">
    <location>
        <begin position="14"/>
        <end position="50"/>
    </location>
</feature>
<organism evidence="6 7">
    <name type="scientific">Photobacterium leiognathi lrivu.4.1</name>
    <dbReference type="NCBI Taxonomy" id="1248232"/>
    <lineage>
        <taxon>Bacteria</taxon>
        <taxon>Pseudomonadati</taxon>
        <taxon>Pseudomonadota</taxon>
        <taxon>Gammaproteobacteria</taxon>
        <taxon>Vibrionales</taxon>
        <taxon>Vibrionaceae</taxon>
        <taxon>Photobacterium</taxon>
    </lineage>
</organism>
<dbReference type="InterPro" id="IPR003661">
    <property type="entry name" value="HisK_dim/P_dom"/>
</dbReference>
<keyword evidence="6" id="KW-0418">Kinase</keyword>
<dbReference type="EC" id="2.7.13.3" evidence="2"/>
<dbReference type="SMART" id="SM00387">
    <property type="entry name" value="HATPase_c"/>
    <property type="match status" value="1"/>
</dbReference>
<reference evidence="7" key="1">
    <citation type="submission" date="2012-12" db="EMBL/GenBank/DDBJ databases">
        <title>Genome Sequence of Photobacterium leiognathi lrivu.4.1.</title>
        <authorList>
            <person name="Urbanczyk H."/>
            <person name="Ogura Y."/>
            <person name="Hayashi T."/>
            <person name="Dunlap P.V."/>
        </authorList>
    </citation>
    <scope>NUCLEOTIDE SEQUENCE [LARGE SCALE GENOMIC DNA]</scope>
    <source>
        <strain evidence="7">lrivu.4.1</strain>
    </source>
</reference>
<dbReference type="InterPro" id="IPR000014">
    <property type="entry name" value="PAS"/>
</dbReference>
<dbReference type="Gene3D" id="3.30.450.20">
    <property type="entry name" value="PAS domain"/>
    <property type="match status" value="1"/>
</dbReference>
<dbReference type="Proteomes" id="UP000030675">
    <property type="component" value="Unassembled WGS sequence"/>
</dbReference>
<dbReference type="eggNOG" id="COG4191">
    <property type="taxonomic scope" value="Bacteria"/>
</dbReference>
<dbReference type="Gene3D" id="3.30.565.10">
    <property type="entry name" value="Histidine kinase-like ATPase, C-terminal domain"/>
    <property type="match status" value="1"/>
</dbReference>
<dbReference type="PROSITE" id="PS50112">
    <property type="entry name" value="PAS"/>
    <property type="match status" value="1"/>
</dbReference>
<dbReference type="Gene3D" id="1.10.287.130">
    <property type="match status" value="1"/>
</dbReference>
<evidence type="ECO:0000313" key="6">
    <source>
        <dbReference type="EMBL" id="GAD30453.1"/>
    </source>
</evidence>
<evidence type="ECO:0000259" key="5">
    <source>
        <dbReference type="PROSITE" id="PS50112"/>
    </source>
</evidence>
<protein>
    <recommendedName>
        <fullName evidence="2">histidine kinase</fullName>
        <ecNumber evidence="2">2.7.13.3</ecNumber>
    </recommendedName>
</protein>
<evidence type="ECO:0000256" key="3">
    <source>
        <dbReference type="ARBA" id="ARBA00022553"/>
    </source>
</evidence>
<evidence type="ECO:0000313" key="7">
    <source>
        <dbReference type="Proteomes" id="UP000030675"/>
    </source>
</evidence>
<comment type="catalytic activity">
    <reaction evidence="1">
        <text>ATP + protein L-histidine = ADP + protein N-phospho-L-histidine.</text>
        <dbReference type="EC" id="2.7.13.3"/>
    </reaction>
</comment>
<sequence length="346" mass="37591">MDDQATALGQLEQQVERYQQVLEVMPVGVILLDPKGIVSETNNEALRLLGEPLEGERWVDIIQRCFNPQEDDGHEISLRSGRKVKLAISASAAGQLIVITDMTETRQLQSRLSEMQRLSSLGKMVASLAHQVRTPLSSAMLYAANLSAPNLPMNTRERFQTKLVDRLQDLEKQVNDMLLFAKGGDNKVVNCFSLEALLNSMENMVEALVMSQNVDFSIDCDDESLVILGNENALASAISNLITNAIQMSGKGCSVAVSCHVMGDDILLSVTDNGPGIEPAIQAKVLEPFFTTRKQGTGLGLAVVQMVALAHHGKLSLQSELGKGTCFTLTIPMASQENIQRQLAAS</sequence>
<dbReference type="InterPro" id="IPR036097">
    <property type="entry name" value="HisK_dim/P_sf"/>
</dbReference>
<proteinExistence type="predicted"/>